<protein>
    <submittedName>
        <fullName evidence="1">Uncharacterized protein</fullName>
    </submittedName>
</protein>
<proteinExistence type="predicted"/>
<sequence length="220" mass="24764">MKLGGLENLYNEYSEWQAQRQQQAITQFGEKLGLDVSMVEQMQRVYPEEELAPRLQTAGYLMTLLKHQPSASLMKQFTDLMFPEAEEEPTMGERMGDIEQYYGMIGEEGEVPLEAMPLDISERFDPQVGSMIQDVIDAYQELGEFPPDLLNAIISEFAESYGITMSNEEAQRRINQILQERLGVTVDFGLGGEGGETTPTTPETQPEKTTLLKRILGIGD</sequence>
<organism evidence="1">
    <name type="scientific">marine sediment metagenome</name>
    <dbReference type="NCBI Taxonomy" id="412755"/>
    <lineage>
        <taxon>unclassified sequences</taxon>
        <taxon>metagenomes</taxon>
        <taxon>ecological metagenomes</taxon>
    </lineage>
</organism>
<comment type="caution">
    <text evidence="1">The sequence shown here is derived from an EMBL/GenBank/DDBJ whole genome shotgun (WGS) entry which is preliminary data.</text>
</comment>
<reference evidence="1" key="1">
    <citation type="journal article" date="2014" name="Front. Microbiol.">
        <title>High frequency of phylogenetically diverse reductive dehalogenase-homologous genes in deep subseafloor sedimentary metagenomes.</title>
        <authorList>
            <person name="Kawai M."/>
            <person name="Futagami T."/>
            <person name="Toyoda A."/>
            <person name="Takaki Y."/>
            <person name="Nishi S."/>
            <person name="Hori S."/>
            <person name="Arai W."/>
            <person name="Tsubouchi T."/>
            <person name="Morono Y."/>
            <person name="Uchiyama I."/>
            <person name="Ito T."/>
            <person name="Fujiyama A."/>
            <person name="Inagaki F."/>
            <person name="Takami H."/>
        </authorList>
    </citation>
    <scope>NUCLEOTIDE SEQUENCE</scope>
    <source>
        <strain evidence="1">Expedition CK06-06</strain>
    </source>
</reference>
<accession>X1GAD2</accession>
<gene>
    <name evidence="1" type="ORF">S03H2_16578</name>
</gene>
<name>X1GAD2_9ZZZZ</name>
<dbReference type="EMBL" id="BARU01008479">
    <property type="protein sequence ID" value="GAH41790.1"/>
    <property type="molecule type" value="Genomic_DNA"/>
</dbReference>
<evidence type="ECO:0000313" key="1">
    <source>
        <dbReference type="EMBL" id="GAH41790.1"/>
    </source>
</evidence>
<dbReference type="AlphaFoldDB" id="X1GAD2"/>